<dbReference type="Proteomes" id="UP000289166">
    <property type="component" value="Unassembled WGS sequence"/>
</dbReference>
<dbReference type="Gene3D" id="3.40.50.360">
    <property type="match status" value="1"/>
</dbReference>
<keyword evidence="3" id="KW-1185">Reference proteome</keyword>
<dbReference type="OrthoDB" id="9801479at2"/>
<feature type="domain" description="Flavodoxin-like" evidence="1">
    <location>
        <begin position="3"/>
        <end position="156"/>
    </location>
</feature>
<dbReference type="PROSITE" id="PS50902">
    <property type="entry name" value="FLAVODOXIN_LIKE"/>
    <property type="match status" value="1"/>
</dbReference>
<accession>A0A4Q0I393</accession>
<name>A0A4Q0I393_9FIRM</name>
<dbReference type="InterPro" id="IPR008254">
    <property type="entry name" value="Flavodoxin/NO_synth"/>
</dbReference>
<comment type="caution">
    <text evidence="2">The sequence shown here is derived from an EMBL/GenBank/DDBJ whole genome shotgun (WGS) entry which is preliminary data.</text>
</comment>
<dbReference type="GO" id="GO:0016651">
    <property type="term" value="F:oxidoreductase activity, acting on NAD(P)H"/>
    <property type="evidence" value="ECO:0007669"/>
    <property type="project" value="UniProtKB-ARBA"/>
</dbReference>
<dbReference type="InterPro" id="IPR005025">
    <property type="entry name" value="FMN_Rdtase-like_dom"/>
</dbReference>
<dbReference type="RefSeq" id="WP_128706137.1">
    <property type="nucleotide sequence ID" value="NZ_RLII01000014.1"/>
</dbReference>
<protein>
    <submittedName>
        <fullName evidence="2">Flavodoxin family protein</fullName>
    </submittedName>
</protein>
<dbReference type="AlphaFoldDB" id="A0A4Q0I393"/>
<dbReference type="Pfam" id="PF03358">
    <property type="entry name" value="FMN_red"/>
    <property type="match status" value="1"/>
</dbReference>
<gene>
    <name evidence="2" type="ORF">EFD62_11170</name>
</gene>
<reference evidence="3" key="1">
    <citation type="submission" date="2018-11" db="EMBL/GenBank/DDBJ databases">
        <title>Genome sequencing of a novel mesophilic and cellulolytic organism within the genus Hungateiclostridium.</title>
        <authorList>
            <person name="Rettenmaier R."/>
            <person name="Liebl W."/>
            <person name="Zverlov V."/>
        </authorList>
    </citation>
    <scope>NUCLEOTIDE SEQUENCE [LARGE SCALE GENOMIC DNA]</scope>
    <source>
        <strain evidence="3">N2K1</strain>
    </source>
</reference>
<evidence type="ECO:0000313" key="3">
    <source>
        <dbReference type="Proteomes" id="UP000289166"/>
    </source>
</evidence>
<sequence>MKITVLYVSVTGNTEKMAGYIRDGIEETDDMEVRLMNLNQKETVDFSFVKDSSAIIIGTPAYVADMSWQLKKWFDTDWNCNLAGKLGAAFATANCMHGGADLAISSVLRHMLVKGIMVYSSGAGCGRPFIHLGPVALKDDLDGKRELFQLFGKRIAQKDVELFGEK</sequence>
<evidence type="ECO:0000313" key="2">
    <source>
        <dbReference type="EMBL" id="RXE58724.1"/>
    </source>
</evidence>
<dbReference type="GO" id="GO:0010181">
    <property type="term" value="F:FMN binding"/>
    <property type="evidence" value="ECO:0007669"/>
    <property type="project" value="InterPro"/>
</dbReference>
<evidence type="ECO:0000259" key="1">
    <source>
        <dbReference type="PROSITE" id="PS50902"/>
    </source>
</evidence>
<dbReference type="EMBL" id="RLII01000014">
    <property type="protein sequence ID" value="RXE58724.1"/>
    <property type="molecule type" value="Genomic_DNA"/>
</dbReference>
<dbReference type="InterPro" id="IPR029039">
    <property type="entry name" value="Flavoprotein-like_sf"/>
</dbReference>
<proteinExistence type="predicted"/>
<dbReference type="SUPFAM" id="SSF52218">
    <property type="entry name" value="Flavoproteins"/>
    <property type="match status" value="1"/>
</dbReference>
<organism evidence="2 3">
    <name type="scientific">Acetivibrio mesophilus</name>
    <dbReference type="NCBI Taxonomy" id="2487273"/>
    <lineage>
        <taxon>Bacteria</taxon>
        <taxon>Bacillati</taxon>
        <taxon>Bacillota</taxon>
        <taxon>Clostridia</taxon>
        <taxon>Eubacteriales</taxon>
        <taxon>Oscillospiraceae</taxon>
        <taxon>Acetivibrio</taxon>
    </lineage>
</organism>